<dbReference type="Proteomes" id="UP000823749">
    <property type="component" value="Chromosome 9"/>
</dbReference>
<dbReference type="Gene3D" id="2.60.120.430">
    <property type="entry name" value="Galactose-binding lectin"/>
    <property type="match status" value="1"/>
</dbReference>
<keyword evidence="18" id="KW-1185">Reference proteome</keyword>
<keyword evidence="8" id="KW-0547">Nucleotide-binding</keyword>
<keyword evidence="15" id="KW-1133">Transmembrane helix</keyword>
<dbReference type="GO" id="GO:0004674">
    <property type="term" value="F:protein serine/threonine kinase activity"/>
    <property type="evidence" value="ECO:0007669"/>
    <property type="project" value="UniProtKB-EC"/>
</dbReference>
<keyword evidence="7" id="KW-0677">Repeat</keyword>
<dbReference type="InterPro" id="IPR032675">
    <property type="entry name" value="LRR_dom_sf"/>
</dbReference>
<evidence type="ECO:0000256" key="6">
    <source>
        <dbReference type="ARBA" id="ARBA00022729"/>
    </source>
</evidence>
<reference evidence="17" key="1">
    <citation type="submission" date="2020-08" db="EMBL/GenBank/DDBJ databases">
        <title>Plant Genome Project.</title>
        <authorList>
            <person name="Zhang R.-G."/>
        </authorList>
    </citation>
    <scope>NUCLEOTIDE SEQUENCE</scope>
    <source>
        <strain evidence="17">WSP0</strain>
        <tissue evidence="17">Leaf</tissue>
    </source>
</reference>
<evidence type="ECO:0000256" key="8">
    <source>
        <dbReference type="ARBA" id="ARBA00022741"/>
    </source>
</evidence>
<sequence length="920" mass="102994">MISRPVLAPEIGTLSGDSAEFLVLCTIGAVAEREAWARLERISLDYQLRKRKVMGGSPTPSVLGALAFYFVFLLGLDGLVLIVRAQNGTTPPSEVSALNSVFNQWGISPPFYQWNISGEPCSGTAIGTSIRWNINSRDYNPGIKCDCNGTLCHITQLKVIALDVVGGIPEELWSLTSLNSLNLAQNYLTGPLSSSIANLTQMQWLNLGLNALSGEVPKELGKLTNLTVFYFDSSGVSGAIPSTFAALQNLQAVWGSDNEFTGSIPEFIGNWSKLSSLRISDLSNGSSSLEFLKDMTSLSTLILRNNHISGTIPSNIGDYQSLSQLDLSFNNLTGPIPDSLFNSSSLLYLFLGNNRLNGTPPALKSPLLHIDVSYNLLSAELPSWANNRRMQIILSNYFKACDLWDVVGEEPTTDLPRRMREEKEEKALRVLKKAIHLEIWKDIGETRSPSQVWKMLDCIASNLRGKYLLAEYWLQCFEEDKYKQDECGFKDPPFEVGDECYPIEAKELKENRVEGNLAKQNKHDDHQINGELVELVEEKEFEDIKETIVEVKAHEEETSVGKEDDAIEQQIAGRVEYDERKKVEIWKVKEKIQEIFDNKVEVGISNTVKNYGLEPCEFVGKITLLKPENGSLEGNFSSSWNSHIDLENSALDTGWWVNMDEFFEPHDWSVLATGFDCIQKNFPCLGDIHNSPKYSDFAINCGGPEITSSSQIVYEWDNETLGPATYYETSTKRWAVSNVGHFNDINNPQYTSVSSNQFTTSDTELLQTARISPGSLRYFGLGLENGNYNVTLQFAETTFLNPPTRKSLGRRVFDIYIQAWHVHENNREVELVDARLLEFDEEEVQRVIRVALLCTQTSPQQRPSMPRVVAMLLGDIEVIPVVAVHVSMSTASPFTSSFTPPFVALHGRYHHGRVPAFHRC</sequence>
<dbReference type="Pfam" id="PF11721">
    <property type="entry name" value="Malectin"/>
    <property type="match status" value="1"/>
</dbReference>
<evidence type="ECO:0000259" key="16">
    <source>
        <dbReference type="Pfam" id="PF11721"/>
    </source>
</evidence>
<gene>
    <name evidence="17" type="ORF">RHGRI_026941</name>
</gene>
<keyword evidence="9" id="KW-0067">ATP-binding</keyword>
<evidence type="ECO:0000256" key="12">
    <source>
        <dbReference type="ARBA" id="ARBA00023180"/>
    </source>
</evidence>
<keyword evidence="12" id="KW-0325">Glycoprotein</keyword>
<comment type="subcellular location">
    <subcellularLocation>
        <location evidence="1">Membrane</location>
        <topology evidence="1">Single-pass type I membrane protein</topology>
    </subcellularLocation>
</comment>
<name>A0AAV6IV54_9ERIC</name>
<evidence type="ECO:0000256" key="4">
    <source>
        <dbReference type="ARBA" id="ARBA00022614"/>
    </source>
</evidence>
<evidence type="ECO:0000256" key="1">
    <source>
        <dbReference type="ARBA" id="ARBA00004479"/>
    </source>
</evidence>
<evidence type="ECO:0000256" key="3">
    <source>
        <dbReference type="ARBA" id="ARBA00022553"/>
    </source>
</evidence>
<dbReference type="PANTHER" id="PTHR48006">
    <property type="entry name" value="LEUCINE-RICH REPEAT-CONTAINING PROTEIN DDB_G0281931-RELATED"/>
    <property type="match status" value="1"/>
</dbReference>
<evidence type="ECO:0000256" key="11">
    <source>
        <dbReference type="ARBA" id="ARBA00023170"/>
    </source>
</evidence>
<evidence type="ECO:0000256" key="15">
    <source>
        <dbReference type="SAM" id="Phobius"/>
    </source>
</evidence>
<evidence type="ECO:0000256" key="9">
    <source>
        <dbReference type="ARBA" id="ARBA00022840"/>
    </source>
</evidence>
<dbReference type="InterPro" id="IPR001611">
    <property type="entry name" value="Leu-rich_rpt"/>
</dbReference>
<dbReference type="FunFam" id="3.80.10.10:FF:000041">
    <property type="entry name" value="LRR receptor-like serine/threonine-protein kinase ERECTA"/>
    <property type="match status" value="1"/>
</dbReference>
<comment type="caution">
    <text evidence="17">The sequence shown here is derived from an EMBL/GenBank/DDBJ whole genome shotgun (WGS) entry which is preliminary data.</text>
</comment>
<dbReference type="GO" id="GO:0005886">
    <property type="term" value="C:plasma membrane"/>
    <property type="evidence" value="ECO:0007669"/>
    <property type="project" value="TreeGrafter"/>
</dbReference>
<comment type="catalytic activity">
    <reaction evidence="14">
        <text>L-seryl-[protein] + ATP = O-phospho-L-seryl-[protein] + ADP + H(+)</text>
        <dbReference type="Rhea" id="RHEA:17989"/>
        <dbReference type="Rhea" id="RHEA-COMP:9863"/>
        <dbReference type="Rhea" id="RHEA-COMP:11604"/>
        <dbReference type="ChEBI" id="CHEBI:15378"/>
        <dbReference type="ChEBI" id="CHEBI:29999"/>
        <dbReference type="ChEBI" id="CHEBI:30616"/>
        <dbReference type="ChEBI" id="CHEBI:83421"/>
        <dbReference type="ChEBI" id="CHEBI:456216"/>
        <dbReference type="EC" id="2.7.11.1"/>
    </reaction>
</comment>
<dbReference type="Gene3D" id="3.80.10.10">
    <property type="entry name" value="Ribonuclease Inhibitor"/>
    <property type="match status" value="2"/>
</dbReference>
<dbReference type="Pfam" id="PF00560">
    <property type="entry name" value="LRR_1"/>
    <property type="match status" value="3"/>
</dbReference>
<dbReference type="EMBL" id="JACTNZ010000009">
    <property type="protein sequence ID" value="KAG5532478.1"/>
    <property type="molecule type" value="Genomic_DNA"/>
</dbReference>
<feature type="transmembrane region" description="Helical" evidence="15">
    <location>
        <begin position="61"/>
        <end position="83"/>
    </location>
</feature>
<organism evidence="17 18">
    <name type="scientific">Rhododendron griersonianum</name>
    <dbReference type="NCBI Taxonomy" id="479676"/>
    <lineage>
        <taxon>Eukaryota</taxon>
        <taxon>Viridiplantae</taxon>
        <taxon>Streptophyta</taxon>
        <taxon>Embryophyta</taxon>
        <taxon>Tracheophyta</taxon>
        <taxon>Spermatophyta</taxon>
        <taxon>Magnoliopsida</taxon>
        <taxon>eudicotyledons</taxon>
        <taxon>Gunneridae</taxon>
        <taxon>Pentapetalae</taxon>
        <taxon>asterids</taxon>
        <taxon>Ericales</taxon>
        <taxon>Ericaceae</taxon>
        <taxon>Ericoideae</taxon>
        <taxon>Rhodoreae</taxon>
        <taxon>Rhododendron</taxon>
    </lineage>
</organism>
<evidence type="ECO:0000256" key="5">
    <source>
        <dbReference type="ARBA" id="ARBA00022679"/>
    </source>
</evidence>
<keyword evidence="11" id="KW-0675">Receptor</keyword>
<evidence type="ECO:0000256" key="13">
    <source>
        <dbReference type="ARBA" id="ARBA00047899"/>
    </source>
</evidence>
<dbReference type="GO" id="GO:0005524">
    <property type="term" value="F:ATP binding"/>
    <property type="evidence" value="ECO:0007669"/>
    <property type="project" value="UniProtKB-KW"/>
</dbReference>
<keyword evidence="15" id="KW-0812">Transmembrane</keyword>
<evidence type="ECO:0000256" key="10">
    <source>
        <dbReference type="ARBA" id="ARBA00023136"/>
    </source>
</evidence>
<comment type="catalytic activity">
    <reaction evidence="13">
        <text>L-threonyl-[protein] + ATP = O-phospho-L-threonyl-[protein] + ADP + H(+)</text>
        <dbReference type="Rhea" id="RHEA:46608"/>
        <dbReference type="Rhea" id="RHEA-COMP:11060"/>
        <dbReference type="Rhea" id="RHEA-COMP:11605"/>
        <dbReference type="ChEBI" id="CHEBI:15378"/>
        <dbReference type="ChEBI" id="CHEBI:30013"/>
        <dbReference type="ChEBI" id="CHEBI:30616"/>
        <dbReference type="ChEBI" id="CHEBI:61977"/>
        <dbReference type="ChEBI" id="CHEBI:456216"/>
        <dbReference type="EC" id="2.7.11.1"/>
    </reaction>
</comment>
<dbReference type="InterPro" id="IPR021720">
    <property type="entry name" value="Malectin_dom"/>
</dbReference>
<feature type="domain" description="Malectin" evidence="16">
    <location>
        <begin position="697"/>
        <end position="824"/>
    </location>
</feature>
<keyword evidence="4" id="KW-0433">Leucine-rich repeat</keyword>
<dbReference type="InterPro" id="IPR051824">
    <property type="entry name" value="LRR_Rcpt-Like_S/T_Kinase"/>
</dbReference>
<evidence type="ECO:0000256" key="2">
    <source>
        <dbReference type="ARBA" id="ARBA00012513"/>
    </source>
</evidence>
<proteinExistence type="predicted"/>
<evidence type="ECO:0000313" key="18">
    <source>
        <dbReference type="Proteomes" id="UP000823749"/>
    </source>
</evidence>
<evidence type="ECO:0000313" key="17">
    <source>
        <dbReference type="EMBL" id="KAG5532478.1"/>
    </source>
</evidence>
<protein>
    <recommendedName>
        <fullName evidence="2">non-specific serine/threonine protein kinase</fullName>
        <ecNumber evidence="2">2.7.11.1</ecNumber>
    </recommendedName>
</protein>
<dbReference type="EC" id="2.7.11.1" evidence="2"/>
<evidence type="ECO:0000256" key="7">
    <source>
        <dbReference type="ARBA" id="ARBA00022737"/>
    </source>
</evidence>
<keyword evidence="6" id="KW-0732">Signal</keyword>
<dbReference type="PANTHER" id="PTHR48006:SF62">
    <property type="entry name" value="LEUCINE-RICH REPEAT TRANSMEMBRANE PROTEIN KINASE"/>
    <property type="match status" value="1"/>
</dbReference>
<dbReference type="SUPFAM" id="SSF52058">
    <property type="entry name" value="L domain-like"/>
    <property type="match status" value="1"/>
</dbReference>
<keyword evidence="3" id="KW-0597">Phosphoprotein</keyword>
<keyword evidence="5" id="KW-0808">Transferase</keyword>
<keyword evidence="10 15" id="KW-0472">Membrane</keyword>
<accession>A0AAV6IV54</accession>
<evidence type="ECO:0000256" key="14">
    <source>
        <dbReference type="ARBA" id="ARBA00048679"/>
    </source>
</evidence>
<dbReference type="AlphaFoldDB" id="A0AAV6IV54"/>